<dbReference type="RefSeq" id="WP_334468622.1">
    <property type="nucleotide sequence ID" value="NZ_BAABCB010000028.1"/>
</dbReference>
<accession>A0ABP8D020</accession>
<comment type="caution">
    <text evidence="3">The sequence shown here is derived from an EMBL/GenBank/DDBJ whole genome shotgun (WGS) entry which is preliminary data.</text>
</comment>
<reference evidence="4" key="1">
    <citation type="journal article" date="2019" name="Int. J. Syst. Evol. Microbiol.">
        <title>The Global Catalogue of Microorganisms (GCM) 10K type strain sequencing project: providing services to taxonomists for standard genome sequencing and annotation.</title>
        <authorList>
            <consortium name="The Broad Institute Genomics Platform"/>
            <consortium name="The Broad Institute Genome Sequencing Center for Infectious Disease"/>
            <person name="Wu L."/>
            <person name="Ma J."/>
        </authorList>
    </citation>
    <scope>NUCLEOTIDE SEQUENCE [LARGE SCALE GENOMIC DNA]</scope>
    <source>
        <strain evidence="4">JCM 17633</strain>
    </source>
</reference>
<evidence type="ECO:0000313" key="4">
    <source>
        <dbReference type="Proteomes" id="UP001501682"/>
    </source>
</evidence>
<gene>
    <name evidence="3" type="ORF">GCM10022292_28090</name>
</gene>
<evidence type="ECO:0000313" key="3">
    <source>
        <dbReference type="EMBL" id="GAA4245510.1"/>
    </source>
</evidence>
<dbReference type="SUPFAM" id="SSF111384">
    <property type="entry name" value="OmpH-like"/>
    <property type="match status" value="1"/>
</dbReference>
<evidence type="ECO:0000256" key="1">
    <source>
        <dbReference type="ARBA" id="ARBA00009091"/>
    </source>
</evidence>
<comment type="similarity">
    <text evidence="1">Belongs to the Skp family.</text>
</comment>
<dbReference type="Gene3D" id="3.30.910.20">
    <property type="entry name" value="Skp domain"/>
    <property type="match status" value="1"/>
</dbReference>
<dbReference type="Proteomes" id="UP001501682">
    <property type="component" value="Unassembled WGS sequence"/>
</dbReference>
<proteinExistence type="inferred from homology"/>
<dbReference type="Pfam" id="PF03938">
    <property type="entry name" value="OmpH"/>
    <property type="match status" value="1"/>
</dbReference>
<sequence>MKKLILGLTVLVAFASCQEQQKIAFIDNGKVINEYQMKIDIEDKFKLKDEAFKARMDSIGKAFQAEAQAFQAKEQTLSAKARQEMYQSLTQKQQGLQQQFQYEQQQMQQMFSVEMDSVISKVNTFVSDYGKKNGYTYILGKNEAGSVMYGSETNDISEAVTTAINAAYNAKDSKKEATETAEEVK</sequence>
<protein>
    <recommendedName>
        <fullName evidence="5">OmpH family outer membrane protein</fullName>
    </recommendedName>
</protein>
<name>A0ABP8D020_9FLAO</name>
<keyword evidence="2" id="KW-0732">Signal</keyword>
<evidence type="ECO:0000256" key="2">
    <source>
        <dbReference type="ARBA" id="ARBA00022729"/>
    </source>
</evidence>
<dbReference type="PANTHER" id="PTHR35089:SF1">
    <property type="entry name" value="CHAPERONE PROTEIN SKP"/>
    <property type="match status" value="1"/>
</dbReference>
<dbReference type="SMART" id="SM00935">
    <property type="entry name" value="OmpH"/>
    <property type="match status" value="1"/>
</dbReference>
<organism evidence="3 4">
    <name type="scientific">Winogradskyella damuponensis</name>
    <dbReference type="NCBI Taxonomy" id="943939"/>
    <lineage>
        <taxon>Bacteria</taxon>
        <taxon>Pseudomonadati</taxon>
        <taxon>Bacteroidota</taxon>
        <taxon>Flavobacteriia</taxon>
        <taxon>Flavobacteriales</taxon>
        <taxon>Flavobacteriaceae</taxon>
        <taxon>Winogradskyella</taxon>
    </lineage>
</organism>
<dbReference type="PROSITE" id="PS51257">
    <property type="entry name" value="PROKAR_LIPOPROTEIN"/>
    <property type="match status" value="1"/>
</dbReference>
<dbReference type="EMBL" id="BAABCB010000028">
    <property type="protein sequence ID" value="GAA4245510.1"/>
    <property type="molecule type" value="Genomic_DNA"/>
</dbReference>
<keyword evidence="4" id="KW-1185">Reference proteome</keyword>
<evidence type="ECO:0008006" key="5">
    <source>
        <dbReference type="Google" id="ProtNLM"/>
    </source>
</evidence>
<dbReference type="InterPro" id="IPR005632">
    <property type="entry name" value="Chaperone_Skp"/>
</dbReference>
<dbReference type="InterPro" id="IPR024930">
    <property type="entry name" value="Skp_dom_sf"/>
</dbReference>
<dbReference type="PANTHER" id="PTHR35089">
    <property type="entry name" value="CHAPERONE PROTEIN SKP"/>
    <property type="match status" value="1"/>
</dbReference>